<dbReference type="Gene3D" id="2.180.10.10">
    <property type="entry name" value="RHS repeat-associated core"/>
    <property type="match status" value="1"/>
</dbReference>
<dbReference type="RefSeq" id="WP_003001592.1">
    <property type="nucleotide sequence ID" value="NZ_GL379776.1"/>
</dbReference>
<sequence>MNARTDRMGMNLSYNHLNLPQQVRGAGNTITYLYDAGGTKLRKTANTTGQRDYAGGIEYQNGVIELIHTAEGVAYRNANGTYSYRYNLTDHLGNVRATIYRNPNTNAVEVLQRDDYYPFGLHKSPNSVYGNNKYLYQPAG</sequence>
<comment type="caution">
    <text evidence="1">The sequence shown here is derived from an EMBL/GenBank/DDBJ whole genome shotgun (WGS) entry which is preliminary data.</text>
</comment>
<evidence type="ECO:0000313" key="1">
    <source>
        <dbReference type="EMBL" id="EFK58207.1"/>
    </source>
</evidence>
<name>D7VLU5_SPHSI</name>
<evidence type="ECO:0008006" key="3">
    <source>
        <dbReference type="Google" id="ProtNLM"/>
    </source>
</evidence>
<dbReference type="EMBL" id="ACHA02000010">
    <property type="protein sequence ID" value="EFK58207.1"/>
    <property type="molecule type" value="Genomic_DNA"/>
</dbReference>
<dbReference type="HOGENOM" id="CLU_1831153_0_0_10"/>
<dbReference type="GeneID" id="95430134"/>
<dbReference type="Proteomes" id="UP000006258">
    <property type="component" value="Unassembled WGS sequence"/>
</dbReference>
<dbReference type="STRING" id="525373.HMPREF0766_12199"/>
<organism evidence="1 2">
    <name type="scientific">Sphingobacterium spiritivorum ATCC 33861</name>
    <dbReference type="NCBI Taxonomy" id="525373"/>
    <lineage>
        <taxon>Bacteria</taxon>
        <taxon>Pseudomonadati</taxon>
        <taxon>Bacteroidota</taxon>
        <taxon>Sphingobacteriia</taxon>
        <taxon>Sphingobacteriales</taxon>
        <taxon>Sphingobacteriaceae</taxon>
        <taxon>Sphingobacterium</taxon>
    </lineage>
</organism>
<reference evidence="1" key="1">
    <citation type="submission" date="2010-07" db="EMBL/GenBank/DDBJ databases">
        <authorList>
            <person name="Muzny D."/>
            <person name="Qin X."/>
            <person name="Buhay C."/>
            <person name="Dugan-Rocha S."/>
            <person name="Ding Y."/>
            <person name="Chen G."/>
            <person name="Hawes A."/>
            <person name="Holder M."/>
            <person name="Jhangiani S."/>
            <person name="Johnson A."/>
            <person name="Khan Z."/>
            <person name="Li Z."/>
            <person name="Liu W."/>
            <person name="Liu X."/>
            <person name="Perez L."/>
            <person name="Shen H."/>
            <person name="Wang Q."/>
            <person name="Watt J."/>
            <person name="Xi L."/>
            <person name="Xin Y."/>
            <person name="Zhou J."/>
            <person name="Deng J."/>
            <person name="Jiang H."/>
            <person name="Liu Y."/>
            <person name="Qu J."/>
            <person name="Song X.-Z."/>
            <person name="Zhang L."/>
            <person name="Villasana D."/>
            <person name="Johnson A."/>
            <person name="Liu J."/>
            <person name="Liyanage D."/>
            <person name="Lorensuhewa L."/>
            <person name="Robinson T."/>
            <person name="Song A."/>
            <person name="Song B.-B."/>
            <person name="Dinh H."/>
            <person name="Thornton R."/>
            <person name="Coyle M."/>
            <person name="Francisco L."/>
            <person name="Jackson L."/>
            <person name="Javaid M."/>
            <person name="Korchina V."/>
            <person name="Kovar C."/>
            <person name="Mata R."/>
            <person name="Mathew T."/>
            <person name="Ngo R."/>
            <person name="Nguyen L."/>
            <person name="Nguyen N."/>
            <person name="Okwuonu G."/>
            <person name="Ongeri F."/>
            <person name="Pham C."/>
            <person name="Simmons D."/>
            <person name="Wilczek-Boney K."/>
            <person name="Hale W."/>
            <person name="Jakkamsetti A."/>
            <person name="Pham P."/>
            <person name="Ruth R."/>
            <person name="San Lucas F."/>
            <person name="Warren J."/>
            <person name="Zhang J."/>
            <person name="Zhao Z."/>
            <person name="Zhou C."/>
            <person name="Zhu D."/>
            <person name="Lee S."/>
            <person name="Bess C."/>
            <person name="Blankenburg K."/>
            <person name="Forbes L."/>
            <person name="Fu Q."/>
            <person name="Gubbala S."/>
            <person name="Hirani K."/>
            <person name="Jayaseelan J.C."/>
            <person name="Lara F."/>
            <person name="Munidasa M."/>
            <person name="Palculict T."/>
            <person name="Patil S."/>
            <person name="Pu L.-L."/>
            <person name="Saada N."/>
            <person name="Tang L."/>
            <person name="Weissenberger G."/>
            <person name="Zhu Y."/>
            <person name="Hemphill L."/>
            <person name="Shang Y."/>
            <person name="Youmans B."/>
            <person name="Ayvaz T."/>
            <person name="Ross M."/>
            <person name="Santibanez J."/>
            <person name="Aqrawi P."/>
            <person name="Gross S."/>
            <person name="Joshi V."/>
            <person name="Fowler G."/>
            <person name="Nazareth L."/>
            <person name="Reid J."/>
            <person name="Worley K."/>
            <person name="Petrosino J."/>
            <person name="Highlander S."/>
            <person name="Gibbs R."/>
        </authorList>
    </citation>
    <scope>NUCLEOTIDE SEQUENCE [LARGE SCALE GENOMIC DNA]</scope>
    <source>
        <strain evidence="1">ATCC 33861</strain>
    </source>
</reference>
<protein>
    <recommendedName>
        <fullName evidence="3">RHS repeat protein</fullName>
    </recommendedName>
</protein>
<accession>D7VLU5</accession>
<evidence type="ECO:0000313" key="2">
    <source>
        <dbReference type="Proteomes" id="UP000006258"/>
    </source>
</evidence>
<dbReference type="eggNOG" id="COG3209">
    <property type="taxonomic scope" value="Bacteria"/>
</dbReference>
<proteinExistence type="predicted"/>
<keyword evidence="2" id="KW-1185">Reference proteome</keyword>
<dbReference type="AlphaFoldDB" id="D7VLU5"/>
<gene>
    <name evidence="1" type="ORF">HMPREF0766_12199</name>
</gene>